<dbReference type="SMART" id="SM01208">
    <property type="entry name" value="G5"/>
    <property type="match status" value="1"/>
</dbReference>
<feature type="domain" description="G5" evidence="3">
    <location>
        <begin position="47"/>
        <end position="127"/>
    </location>
</feature>
<dbReference type="GO" id="GO:0004222">
    <property type="term" value="F:metalloendopeptidase activity"/>
    <property type="evidence" value="ECO:0007669"/>
    <property type="project" value="TreeGrafter"/>
</dbReference>
<feature type="signal peptide" evidence="2">
    <location>
        <begin position="1"/>
        <end position="32"/>
    </location>
</feature>
<evidence type="ECO:0000313" key="4">
    <source>
        <dbReference type="EMBL" id="QNL99860.1"/>
    </source>
</evidence>
<dbReference type="PANTHER" id="PTHR21666">
    <property type="entry name" value="PEPTIDASE-RELATED"/>
    <property type="match status" value="1"/>
</dbReference>
<dbReference type="PANTHER" id="PTHR21666:SF270">
    <property type="entry name" value="MUREIN HYDROLASE ACTIVATOR ENVC"/>
    <property type="match status" value="1"/>
</dbReference>
<evidence type="ECO:0000313" key="5">
    <source>
        <dbReference type="Proteomes" id="UP000515819"/>
    </source>
</evidence>
<dbReference type="PROSITE" id="PS51109">
    <property type="entry name" value="G5"/>
    <property type="match status" value="1"/>
</dbReference>
<dbReference type="AlphaFoldDB" id="A0A7G9FMS9"/>
<dbReference type="RefSeq" id="WP_181985530.1">
    <property type="nucleotide sequence ID" value="NZ_CP060632.1"/>
</dbReference>
<dbReference type="Gene3D" id="2.70.70.10">
    <property type="entry name" value="Glucose Permease (Domain IIA)"/>
    <property type="match status" value="1"/>
</dbReference>
<dbReference type="Pfam" id="PF01551">
    <property type="entry name" value="Peptidase_M23"/>
    <property type="match status" value="1"/>
</dbReference>
<gene>
    <name evidence="4" type="ORF">H9Q76_00690</name>
</gene>
<evidence type="ECO:0000256" key="1">
    <source>
        <dbReference type="ARBA" id="ARBA00022729"/>
    </source>
</evidence>
<dbReference type="Proteomes" id="UP000515819">
    <property type="component" value="Chromosome"/>
</dbReference>
<sequence length="252" mass="27682">MKHKFQFSYKRQKLLTFTLVGSSLLVCLMSQAREFPSIKLPQKEYRLTGTSLQSVKEIVPYYDSCNTVYDDSLYQGEIVVTQEGTAGKQETTALITYLNGHAVSEEIIDSRVITPAIAREVHVGTKERPDFLIPVDDYVITSYVGPRWGRTHNGIDLAVNVGTPVKSSTAGTVIQSGWNGGYGISVYVDCGDGMVIRYGHLSETSVEVGQTVAQGDLLGLSGNTGNSTGPHLHFEMRVNDEVVDPLEYVKLQ</sequence>
<protein>
    <submittedName>
        <fullName evidence="4">Peptidoglycan DD-metalloendopeptidase family protein</fullName>
    </submittedName>
</protein>
<organism evidence="4 5">
    <name type="scientific">Wujia chipingensis</name>
    <dbReference type="NCBI Taxonomy" id="2763670"/>
    <lineage>
        <taxon>Bacteria</taxon>
        <taxon>Bacillati</taxon>
        <taxon>Bacillota</taxon>
        <taxon>Clostridia</taxon>
        <taxon>Lachnospirales</taxon>
        <taxon>Lachnospiraceae</taxon>
        <taxon>Wujia</taxon>
    </lineage>
</organism>
<dbReference type="InterPro" id="IPR050570">
    <property type="entry name" value="Cell_wall_metabolism_enzyme"/>
</dbReference>
<evidence type="ECO:0000259" key="3">
    <source>
        <dbReference type="PROSITE" id="PS51109"/>
    </source>
</evidence>
<proteinExistence type="predicted"/>
<dbReference type="Pfam" id="PF07501">
    <property type="entry name" value="G5"/>
    <property type="match status" value="1"/>
</dbReference>
<reference evidence="4 5" key="1">
    <citation type="submission" date="2020-08" db="EMBL/GenBank/DDBJ databases">
        <authorList>
            <person name="Liu C."/>
            <person name="Sun Q."/>
        </authorList>
    </citation>
    <scope>NUCLEOTIDE SEQUENCE [LARGE SCALE GENOMIC DNA]</scope>
    <source>
        <strain evidence="4 5">NSJ-4</strain>
    </source>
</reference>
<dbReference type="SUPFAM" id="SSF51261">
    <property type="entry name" value="Duplicated hybrid motif"/>
    <property type="match status" value="1"/>
</dbReference>
<dbReference type="EMBL" id="CP060632">
    <property type="protein sequence ID" value="QNL99860.1"/>
    <property type="molecule type" value="Genomic_DNA"/>
</dbReference>
<dbReference type="Gene3D" id="2.20.230.10">
    <property type="entry name" value="Resuscitation-promoting factor rpfb"/>
    <property type="match status" value="1"/>
</dbReference>
<keyword evidence="1 2" id="KW-0732">Signal</keyword>
<dbReference type="InterPro" id="IPR016047">
    <property type="entry name" value="M23ase_b-sheet_dom"/>
</dbReference>
<name>A0A7G9FMS9_9FIRM</name>
<dbReference type="CDD" id="cd12797">
    <property type="entry name" value="M23_peptidase"/>
    <property type="match status" value="1"/>
</dbReference>
<dbReference type="InterPro" id="IPR011098">
    <property type="entry name" value="G5_dom"/>
</dbReference>
<feature type="chain" id="PRO_5028907345" evidence="2">
    <location>
        <begin position="33"/>
        <end position="252"/>
    </location>
</feature>
<accession>A0A7G9FMS9</accession>
<evidence type="ECO:0000256" key="2">
    <source>
        <dbReference type="SAM" id="SignalP"/>
    </source>
</evidence>
<dbReference type="InterPro" id="IPR011055">
    <property type="entry name" value="Dup_hybrid_motif"/>
</dbReference>
<keyword evidence="5" id="KW-1185">Reference proteome</keyword>
<dbReference type="KEGG" id="wcp:H9Q76_00690"/>